<dbReference type="SUPFAM" id="SSF103481">
    <property type="entry name" value="Multidrug resistance efflux transporter EmrE"/>
    <property type="match status" value="2"/>
</dbReference>
<keyword evidence="2 5" id="KW-0812">Transmembrane</keyword>
<feature type="transmembrane region" description="Helical" evidence="5">
    <location>
        <begin position="43"/>
        <end position="62"/>
    </location>
</feature>
<reference evidence="7 8" key="1">
    <citation type="journal article" date="2004" name="Environ. Microbiol.">
        <title>Phylogeny-function analysis of (meta)genomic libraries: screening for expression of ribosomal RNA genes by large-insert library fluorescent in situ hybridization (LIL-FISH).</title>
        <authorList>
            <person name="Leveau J.H."/>
            <person name="Gerards S."/>
            <person name="de Boer W."/>
            <person name="van Veen J.A."/>
        </authorList>
    </citation>
    <scope>NUCLEOTIDE SEQUENCE [LARGE SCALE GENOMIC DNA]</scope>
    <source>
        <strain evidence="7 8">Ter331</strain>
    </source>
</reference>
<keyword evidence="4 5" id="KW-0472">Membrane</keyword>
<name>G0A9G1_COLFT</name>
<reference evidence="7 8" key="3">
    <citation type="journal article" date="2008" name="FEMS Microbiol. Ecol.">
        <title>Identification and characterization of genes underlying chitinolysis in Collimonas fungivorans Ter331.</title>
        <authorList>
            <person name="Fritsche K."/>
            <person name="de Boer W."/>
            <person name="Gerards S."/>
            <person name="van den Berg M."/>
            <person name="van Veen J.A."/>
            <person name="Leveau J.H."/>
        </authorList>
    </citation>
    <scope>NUCLEOTIDE SEQUENCE [LARGE SCALE GENOMIC DNA]</scope>
    <source>
        <strain evidence="7 8">Ter331</strain>
    </source>
</reference>
<dbReference type="PANTHER" id="PTHR32322:SF9">
    <property type="entry name" value="AMINO-ACID METABOLITE EFFLUX PUMP-RELATED"/>
    <property type="match status" value="1"/>
</dbReference>
<feature type="transmembrane region" description="Helical" evidence="5">
    <location>
        <begin position="182"/>
        <end position="201"/>
    </location>
</feature>
<feature type="transmembrane region" description="Helical" evidence="5">
    <location>
        <begin position="249"/>
        <end position="269"/>
    </location>
</feature>
<feature type="transmembrane region" description="Helical" evidence="5">
    <location>
        <begin position="69"/>
        <end position="89"/>
    </location>
</feature>
<proteinExistence type="predicted"/>
<evidence type="ECO:0000313" key="7">
    <source>
        <dbReference type="EMBL" id="AEK62584.1"/>
    </source>
</evidence>
<protein>
    <submittedName>
        <fullName evidence="7">Permease of the drug/metabolite transporter (DMT) superfamily</fullName>
    </submittedName>
</protein>
<gene>
    <name evidence="7" type="ordered locus">CFU_2757</name>
</gene>
<feature type="transmembrane region" description="Helical" evidence="5">
    <location>
        <begin position="213"/>
        <end position="237"/>
    </location>
</feature>
<evidence type="ECO:0000313" key="8">
    <source>
        <dbReference type="Proteomes" id="UP000008392"/>
    </source>
</evidence>
<feature type="transmembrane region" description="Helical" evidence="5">
    <location>
        <begin position="151"/>
        <end position="170"/>
    </location>
</feature>
<dbReference type="InterPro" id="IPR037185">
    <property type="entry name" value="EmrE-like"/>
</dbReference>
<reference evidence="7 8" key="4">
    <citation type="journal article" date="2010" name="Environ. Microbiol.">
        <title>The bacterial genus Collimonas: mycophagy, weathering and other adaptive solutions to life in oligotrophic soil environments.</title>
        <authorList>
            <person name="Leveau J.H."/>
            <person name="Uroz S."/>
            <person name="de Boer W."/>
        </authorList>
    </citation>
    <scope>NUCLEOTIDE SEQUENCE [LARGE SCALE GENOMIC DNA]</scope>
    <source>
        <strain evidence="7 8">Ter331</strain>
    </source>
</reference>
<keyword evidence="8" id="KW-1185">Reference proteome</keyword>
<evidence type="ECO:0000256" key="5">
    <source>
        <dbReference type="SAM" id="Phobius"/>
    </source>
</evidence>
<feature type="transmembrane region" description="Helical" evidence="5">
    <location>
        <begin position="95"/>
        <end position="119"/>
    </location>
</feature>
<feature type="domain" description="EamA" evidence="6">
    <location>
        <begin position="17"/>
        <end position="141"/>
    </location>
</feature>
<sequence>MLHPSLTEQFDMQPTDILLAVLTVSIWGFNFVAIKIGLQGLPPILFCAMRFIFAALPLVFFIKRPAIPWRLLIAYGGLQFAGQFSLLFYGMKLGFAPGLASLVMQLQVFFTVGLAVLVLGERPRAAQVAGALIAFAGMGLVAAHLDGAATVTGFLLVVGAGLSWAAANIVTKQIGKVNPLALVAWGSLLAAPGLLLASLAIEGPAAWQDAAARFSWISAGAVLFQSYPTTILGFAIWSTLMRKYPAATVAPFSLLVPVAGMLSASLVLGEALQPWKIMAGLLVLCGLLLNQFGGRLMLLVKAARQ</sequence>
<organism evidence="7 8">
    <name type="scientific">Collimonas fungivorans (strain Ter331)</name>
    <dbReference type="NCBI Taxonomy" id="1005048"/>
    <lineage>
        <taxon>Bacteria</taxon>
        <taxon>Pseudomonadati</taxon>
        <taxon>Pseudomonadota</taxon>
        <taxon>Betaproteobacteria</taxon>
        <taxon>Burkholderiales</taxon>
        <taxon>Oxalobacteraceae</taxon>
        <taxon>Collimonas</taxon>
    </lineage>
</organism>
<feature type="transmembrane region" description="Helical" evidence="5">
    <location>
        <begin position="17"/>
        <end position="37"/>
    </location>
</feature>
<dbReference type="HOGENOM" id="CLU_033863_20_1_4"/>
<dbReference type="KEGG" id="cfu:CFU_2757"/>
<evidence type="ECO:0000259" key="6">
    <source>
        <dbReference type="Pfam" id="PF00892"/>
    </source>
</evidence>
<evidence type="ECO:0000256" key="1">
    <source>
        <dbReference type="ARBA" id="ARBA00004141"/>
    </source>
</evidence>
<dbReference type="Pfam" id="PF00892">
    <property type="entry name" value="EamA"/>
    <property type="match status" value="2"/>
</dbReference>
<feature type="transmembrane region" description="Helical" evidence="5">
    <location>
        <begin position="275"/>
        <end position="298"/>
    </location>
</feature>
<dbReference type="eggNOG" id="COG0697">
    <property type="taxonomic scope" value="Bacteria"/>
</dbReference>
<evidence type="ECO:0000256" key="4">
    <source>
        <dbReference type="ARBA" id="ARBA00023136"/>
    </source>
</evidence>
<dbReference type="AlphaFoldDB" id="G0A9G1"/>
<evidence type="ECO:0000256" key="3">
    <source>
        <dbReference type="ARBA" id="ARBA00022989"/>
    </source>
</evidence>
<feature type="domain" description="EamA" evidence="6">
    <location>
        <begin position="152"/>
        <end position="289"/>
    </location>
</feature>
<reference evidence="7 8" key="5">
    <citation type="journal article" date="2011" name="ISME J.">
        <title>Dual transcriptional profiling of a bacterial/fungal confrontation: Collimonas fungivorans versus Aspergillus niger.</title>
        <authorList>
            <person name="Mela F."/>
            <person name="Fritsche K."/>
            <person name="de Boer W."/>
            <person name="van Veen J.A."/>
            <person name="de Graaff L.H."/>
            <person name="van den Berg M."/>
            <person name="Leveau J.H."/>
        </authorList>
    </citation>
    <scope>NUCLEOTIDE SEQUENCE [LARGE SCALE GENOMIC DNA]</scope>
    <source>
        <strain evidence="7 8">Ter331</strain>
    </source>
</reference>
<dbReference type="PANTHER" id="PTHR32322">
    <property type="entry name" value="INNER MEMBRANE TRANSPORTER"/>
    <property type="match status" value="1"/>
</dbReference>
<feature type="transmembrane region" description="Helical" evidence="5">
    <location>
        <begin position="126"/>
        <end position="145"/>
    </location>
</feature>
<evidence type="ECO:0000256" key="2">
    <source>
        <dbReference type="ARBA" id="ARBA00022692"/>
    </source>
</evidence>
<dbReference type="InterPro" id="IPR050638">
    <property type="entry name" value="AA-Vitamin_Transporters"/>
</dbReference>
<dbReference type="EMBL" id="CP002745">
    <property type="protein sequence ID" value="AEK62584.1"/>
    <property type="molecule type" value="Genomic_DNA"/>
</dbReference>
<dbReference type="GO" id="GO:0016020">
    <property type="term" value="C:membrane"/>
    <property type="evidence" value="ECO:0007669"/>
    <property type="project" value="UniProtKB-SubCell"/>
</dbReference>
<reference evidence="8" key="6">
    <citation type="submission" date="2011-05" db="EMBL/GenBank/DDBJ databases">
        <title>Complete sequence of Collimonas fungivorans Ter331.</title>
        <authorList>
            <person name="Leveau J.H."/>
        </authorList>
    </citation>
    <scope>NUCLEOTIDE SEQUENCE [LARGE SCALE GENOMIC DNA]</scope>
    <source>
        <strain evidence="8">Ter331</strain>
    </source>
</reference>
<comment type="subcellular location">
    <subcellularLocation>
        <location evidence="1">Membrane</location>
        <topology evidence="1">Multi-pass membrane protein</topology>
    </subcellularLocation>
</comment>
<reference evidence="7 8" key="2">
    <citation type="journal article" date="2006" name="J. Microbiol. Methods">
        <title>Genomic flank-sequencing of plasposon insertion sites for rapid identification of functional genes.</title>
        <authorList>
            <person name="Leveau J.H."/>
            <person name="Gerards S."/>
            <person name="Fritsche K."/>
            <person name="Zondag G."/>
            <person name="van Veen J.A."/>
        </authorList>
    </citation>
    <scope>NUCLEOTIDE SEQUENCE [LARGE SCALE GENOMIC DNA]</scope>
    <source>
        <strain evidence="7 8">Ter331</strain>
    </source>
</reference>
<dbReference type="InterPro" id="IPR000620">
    <property type="entry name" value="EamA_dom"/>
</dbReference>
<keyword evidence="3 5" id="KW-1133">Transmembrane helix</keyword>
<dbReference type="Proteomes" id="UP000008392">
    <property type="component" value="Chromosome"/>
</dbReference>
<accession>G0A9G1</accession>